<protein>
    <submittedName>
        <fullName evidence="2">Glycoside hydrolase family 88 protein</fullName>
    </submittedName>
</protein>
<evidence type="ECO:0000256" key="1">
    <source>
        <dbReference type="ARBA" id="ARBA00022801"/>
    </source>
</evidence>
<dbReference type="Proteomes" id="UP000621560">
    <property type="component" value="Unassembled WGS sequence"/>
</dbReference>
<dbReference type="PANTHER" id="PTHR33886:SF8">
    <property type="entry name" value="UNSATURATED RHAMNOGALACTURONAN HYDROLASE (EUROFUNG)"/>
    <property type="match status" value="1"/>
</dbReference>
<proteinExistence type="predicted"/>
<dbReference type="InterPro" id="IPR012341">
    <property type="entry name" value="6hp_glycosidase-like_sf"/>
</dbReference>
<dbReference type="Pfam" id="PF07470">
    <property type="entry name" value="Glyco_hydro_88"/>
    <property type="match status" value="1"/>
</dbReference>
<gene>
    <name evidence="2" type="ORF">IDH44_21735</name>
</gene>
<accession>A0A927BYM7</accession>
<organism evidence="2 3">
    <name type="scientific">Paenibacillus sabuli</name>
    <dbReference type="NCBI Taxonomy" id="2772509"/>
    <lineage>
        <taxon>Bacteria</taxon>
        <taxon>Bacillati</taxon>
        <taxon>Bacillota</taxon>
        <taxon>Bacilli</taxon>
        <taxon>Bacillales</taxon>
        <taxon>Paenibacillaceae</taxon>
        <taxon>Paenibacillus</taxon>
    </lineage>
</organism>
<dbReference type="InterPro" id="IPR052043">
    <property type="entry name" value="PolySaccharide_Degr_Enz"/>
</dbReference>
<dbReference type="EMBL" id="JACXIZ010000045">
    <property type="protein sequence ID" value="MBD2847824.1"/>
    <property type="molecule type" value="Genomic_DNA"/>
</dbReference>
<dbReference type="GO" id="GO:0005975">
    <property type="term" value="P:carbohydrate metabolic process"/>
    <property type="evidence" value="ECO:0007669"/>
    <property type="project" value="InterPro"/>
</dbReference>
<keyword evidence="3" id="KW-1185">Reference proteome</keyword>
<evidence type="ECO:0000313" key="3">
    <source>
        <dbReference type="Proteomes" id="UP000621560"/>
    </source>
</evidence>
<keyword evidence="1 2" id="KW-0378">Hydrolase</keyword>
<reference evidence="2" key="1">
    <citation type="submission" date="2020-09" db="EMBL/GenBank/DDBJ databases">
        <title>A novel bacterium of genus Paenibacillus, isolated from South China Sea.</title>
        <authorList>
            <person name="Huang H."/>
            <person name="Mo K."/>
            <person name="Hu Y."/>
        </authorList>
    </citation>
    <scope>NUCLEOTIDE SEQUENCE</scope>
    <source>
        <strain evidence="2">IB182496</strain>
    </source>
</reference>
<dbReference type="InterPro" id="IPR010905">
    <property type="entry name" value="Glyco_hydro_88"/>
</dbReference>
<evidence type="ECO:0000313" key="2">
    <source>
        <dbReference type="EMBL" id="MBD2847824.1"/>
    </source>
</evidence>
<dbReference type="PANTHER" id="PTHR33886">
    <property type="entry name" value="UNSATURATED RHAMNOGALACTURONAN HYDROLASE (EUROFUNG)"/>
    <property type="match status" value="1"/>
</dbReference>
<dbReference type="GO" id="GO:0016787">
    <property type="term" value="F:hydrolase activity"/>
    <property type="evidence" value="ECO:0007669"/>
    <property type="project" value="UniProtKB-KW"/>
</dbReference>
<dbReference type="Gene3D" id="1.50.10.10">
    <property type="match status" value="1"/>
</dbReference>
<dbReference type="AlphaFoldDB" id="A0A927BYM7"/>
<name>A0A927BYM7_9BACL</name>
<dbReference type="InterPro" id="IPR008928">
    <property type="entry name" value="6-hairpin_glycosidase_sf"/>
</dbReference>
<dbReference type="RefSeq" id="WP_190920924.1">
    <property type="nucleotide sequence ID" value="NZ_JACXIZ010000045.1"/>
</dbReference>
<comment type="caution">
    <text evidence="2">The sequence shown here is derived from an EMBL/GenBank/DDBJ whole genome shotgun (WGS) entry which is preliminary data.</text>
</comment>
<sequence length="181" mass="19788">MARRDRLIDDAGHLHLRYMRDGRRTFQHWARAYAWYMLGLTRALTELEQLPEELRPDDRTMADLRAECVRIAAVAMRHQRGDGLWSCFVDDHTVAPDTSGSAGIAAALAAGARAGLLPVDCGALASAERAFGALLEHLTPDGLLTGVSQSNRGGEALQRGDYRVISQMGMGLLAQLYAALR</sequence>
<dbReference type="SUPFAM" id="SSF48208">
    <property type="entry name" value="Six-hairpin glycosidases"/>
    <property type="match status" value="1"/>
</dbReference>